<evidence type="ECO:0000313" key="1">
    <source>
        <dbReference type="EMBL" id="SVC95184.1"/>
    </source>
</evidence>
<organism evidence="1">
    <name type="scientific">marine metagenome</name>
    <dbReference type="NCBI Taxonomy" id="408172"/>
    <lineage>
        <taxon>unclassified sequences</taxon>
        <taxon>metagenomes</taxon>
        <taxon>ecological metagenomes</taxon>
    </lineage>
</organism>
<dbReference type="InterPro" id="IPR031997">
    <property type="entry name" value="T4-gp15_tss"/>
</dbReference>
<dbReference type="AlphaFoldDB" id="A0A382RBT8"/>
<protein>
    <submittedName>
        <fullName evidence="1">Uncharacterized protein</fullName>
    </submittedName>
</protein>
<dbReference type="InterPro" id="IPR038553">
    <property type="entry name" value="T4-gp15_tss_sf"/>
</dbReference>
<dbReference type="EMBL" id="UINC01120597">
    <property type="protein sequence ID" value="SVC95184.1"/>
    <property type="molecule type" value="Genomic_DNA"/>
</dbReference>
<sequence length="198" mass="21756">MNQTYDATEVQTTLPRMSFEWTDISYDSTRKLNTMQKMGSVYITLTFVAAPSGSFNVGEKVTAPSGALGYVVDEPSTTTLTLRDTSGTFVNGEVVTGVTSAETATLASSGAVSTNATRVSYRYQRVPYTMTLGLAVAARTTEDGLKIIEQILPFFTPEFTVTVRDVVSHDMPVVLTSVSQEDEWEGDFTERRFIIWTL</sequence>
<feature type="non-terminal residue" evidence="1">
    <location>
        <position position="198"/>
    </location>
</feature>
<reference evidence="1" key="1">
    <citation type="submission" date="2018-05" db="EMBL/GenBank/DDBJ databases">
        <authorList>
            <person name="Lanie J.A."/>
            <person name="Ng W.-L."/>
            <person name="Kazmierczak K.M."/>
            <person name="Andrzejewski T.M."/>
            <person name="Davidsen T.M."/>
            <person name="Wayne K.J."/>
            <person name="Tettelin H."/>
            <person name="Glass J.I."/>
            <person name="Rusch D."/>
            <person name="Podicherti R."/>
            <person name="Tsui H.-C.T."/>
            <person name="Winkler M.E."/>
        </authorList>
    </citation>
    <scope>NUCLEOTIDE SEQUENCE</scope>
</reference>
<accession>A0A382RBT8</accession>
<dbReference type="Gene3D" id="3.30.2000.40">
    <property type="entry name" value="Myoviridae tail sheath stabiliser"/>
    <property type="match status" value="1"/>
</dbReference>
<name>A0A382RBT8_9ZZZZ</name>
<gene>
    <name evidence="1" type="ORF">METZ01_LOCUS348038</name>
</gene>
<dbReference type="Pfam" id="PF16724">
    <property type="entry name" value="T4-gp15_tss"/>
    <property type="match status" value="2"/>
</dbReference>
<proteinExistence type="predicted"/>